<organism evidence="1 2">
    <name type="scientific">Neisseria dumasiana</name>
    <dbReference type="NCBI Taxonomy" id="1931275"/>
    <lineage>
        <taxon>Bacteria</taxon>
        <taxon>Pseudomonadati</taxon>
        <taxon>Pseudomonadota</taxon>
        <taxon>Betaproteobacteria</taxon>
        <taxon>Neisseriales</taxon>
        <taxon>Neisseriaceae</taxon>
        <taxon>Neisseria</taxon>
    </lineage>
</organism>
<dbReference type="AlphaFoldDB" id="A0A1X3DEM6"/>
<accession>A0A1X3DEM6</accession>
<dbReference type="Proteomes" id="UP000193303">
    <property type="component" value="Unassembled WGS sequence"/>
</dbReference>
<proteinExistence type="predicted"/>
<keyword evidence="1" id="KW-0808">Transferase</keyword>
<gene>
    <name evidence="1" type="ORF">BV912_09850</name>
</gene>
<evidence type="ECO:0000313" key="2">
    <source>
        <dbReference type="Proteomes" id="UP000193303"/>
    </source>
</evidence>
<comment type="caution">
    <text evidence="1">The sequence shown here is derived from an EMBL/GenBank/DDBJ whole genome shotgun (WGS) entry which is preliminary data.</text>
</comment>
<sequence length="138" mass="16185">MKGMTMGLDMYGYTMRAEFAGDRQTDVMPKTDEEREQAQLTDIAYWRKFNHLHGWMEELYREKGGQDEVFNCRTVRLELADLVRLEQALDNNELEYTPGFFFGGDEVYPEDIEETKKFIAAAREAIANGLAVFYDSWW</sequence>
<dbReference type="OrthoDB" id="6039430at2"/>
<protein>
    <submittedName>
        <fullName evidence="1">Phosphoglycerate kinase</fullName>
    </submittedName>
</protein>
<dbReference type="EMBL" id="MTAB01000026">
    <property type="protein sequence ID" value="OSI18373.1"/>
    <property type="molecule type" value="Genomic_DNA"/>
</dbReference>
<keyword evidence="1" id="KW-0418">Kinase</keyword>
<dbReference type="GO" id="GO:0016301">
    <property type="term" value="F:kinase activity"/>
    <property type="evidence" value="ECO:0007669"/>
    <property type="project" value="UniProtKB-KW"/>
</dbReference>
<evidence type="ECO:0000313" key="1">
    <source>
        <dbReference type="EMBL" id="OSI18373.1"/>
    </source>
</evidence>
<name>A0A1X3DEM6_9NEIS</name>
<reference evidence="2" key="1">
    <citation type="submission" date="2017-01" db="EMBL/GenBank/DDBJ databases">
        <authorList>
            <person name="Mah S.A."/>
            <person name="Swanson W.J."/>
            <person name="Moy G.W."/>
            <person name="Vacquier V.D."/>
        </authorList>
    </citation>
    <scope>NUCLEOTIDE SEQUENCE [LARGE SCALE GENOMIC DNA]</scope>
    <source>
        <strain evidence="2">124861</strain>
    </source>
</reference>